<feature type="compositionally biased region" description="Acidic residues" evidence="1">
    <location>
        <begin position="148"/>
        <end position="157"/>
    </location>
</feature>
<proteinExistence type="predicted"/>
<dbReference type="SUPFAM" id="SSF81698">
    <property type="entry name" value="FF domain"/>
    <property type="match status" value="1"/>
</dbReference>
<comment type="caution">
    <text evidence="2">The sequence shown here is derived from an EMBL/GenBank/DDBJ whole genome shotgun (WGS) entry which is preliminary data.</text>
</comment>
<feature type="region of interest" description="Disordered" evidence="1">
    <location>
        <begin position="145"/>
        <end position="220"/>
    </location>
</feature>
<accession>A0AB34PWX3</accession>
<dbReference type="AlphaFoldDB" id="A0AB34PWX3"/>
<feature type="compositionally biased region" description="Polar residues" evidence="1">
    <location>
        <begin position="166"/>
        <end position="185"/>
    </location>
</feature>
<dbReference type="Proteomes" id="UP000030161">
    <property type="component" value="Unassembled WGS sequence"/>
</dbReference>
<feature type="region of interest" description="Disordered" evidence="1">
    <location>
        <begin position="92"/>
        <end position="112"/>
    </location>
</feature>
<protein>
    <recommendedName>
        <fullName evidence="4">WW domain-containing protein</fullName>
    </recommendedName>
</protein>
<feature type="compositionally biased region" description="Low complexity" evidence="1">
    <location>
        <begin position="200"/>
        <end position="220"/>
    </location>
</feature>
<evidence type="ECO:0000256" key="1">
    <source>
        <dbReference type="SAM" id="MobiDB-lite"/>
    </source>
</evidence>
<dbReference type="InterPro" id="IPR036517">
    <property type="entry name" value="FF_domain_sf"/>
</dbReference>
<dbReference type="Gene3D" id="1.10.10.440">
    <property type="entry name" value="FF domain"/>
    <property type="match status" value="1"/>
</dbReference>
<evidence type="ECO:0008006" key="4">
    <source>
        <dbReference type="Google" id="ProtNLM"/>
    </source>
</evidence>
<name>A0AB34PWX3_CANAX</name>
<sequence>MKPLFTYKIPDSPHWYIVITDTSHHFYFNNHDKSSYWQLSDIQEHYKNDIDIVKRLIKSINFDELAILFAKSRGVKFEKIEDELELDEVKHSKEEVQPKQTEQQQVTEEEEIVVVENIPSKVTKAKPKEEKQPSTKQINSIIQGYLSSDDEEDEEEEVNSKETKQESSQTINIDELTSQALAQHQKSTEIESDDDDDNDNGSLDLSLSETEDATAASTSSAEQDFINLLNQFSNRISIYESWDLVEEELLPEFTTYPEFFAISSKSERQKLFQKWCTQQEQQQQEPKSPQTTINEGAFPTVKLNYLIFLQDFKQDIKQSFYQSFYNSHYQKLNEFNLSSQMKETIFRNYKIMLNDFTKFAKNYKKSNVGDNRNLKVMKLNEFLQNKLHSHITNTADSGPFNVDSNLSDLDNWINLLNHYDIPTDIAENEINFLVGDEKRLNSYIDQLKPTK</sequence>
<evidence type="ECO:0000313" key="3">
    <source>
        <dbReference type="Proteomes" id="UP000030161"/>
    </source>
</evidence>
<evidence type="ECO:0000313" key="2">
    <source>
        <dbReference type="EMBL" id="KGR12888.1"/>
    </source>
</evidence>
<feature type="compositionally biased region" description="Acidic residues" evidence="1">
    <location>
        <begin position="190"/>
        <end position="199"/>
    </location>
</feature>
<organism evidence="2 3">
    <name type="scientific">Candida albicans P78048</name>
    <dbReference type="NCBI Taxonomy" id="1094989"/>
    <lineage>
        <taxon>Eukaryota</taxon>
        <taxon>Fungi</taxon>
        <taxon>Dikarya</taxon>
        <taxon>Ascomycota</taxon>
        <taxon>Saccharomycotina</taxon>
        <taxon>Pichiomycetes</taxon>
        <taxon>Debaryomycetaceae</taxon>
        <taxon>Candida/Lodderomyces clade</taxon>
        <taxon>Candida</taxon>
    </lineage>
</organism>
<dbReference type="EMBL" id="AJIX01000015">
    <property type="protein sequence ID" value="KGR12888.1"/>
    <property type="molecule type" value="Genomic_DNA"/>
</dbReference>
<gene>
    <name evidence="2" type="ORF">MG3_02978</name>
</gene>
<reference evidence="2 3" key="1">
    <citation type="submission" date="2013-12" db="EMBL/GenBank/DDBJ databases">
        <title>The Genome Sequence of Candida albicans P78048.</title>
        <authorList>
            <consortium name="The Broad Institute Genome Sequencing Platform"/>
            <consortium name="The Broad Institute Genome Sequencing Center for Infectious Disease"/>
            <person name="Cuomo C."/>
            <person name="Bennett R."/>
            <person name="Hirakawa M."/>
            <person name="Noverr M."/>
            <person name="Mitchell A."/>
            <person name="Young S.K."/>
            <person name="Zeng Q."/>
            <person name="Gargeya S."/>
            <person name="Fitzgerald M."/>
            <person name="Abouelleil A."/>
            <person name="Alvarado L."/>
            <person name="Berlin A.M."/>
            <person name="Chapman S.B."/>
            <person name="Dewar J."/>
            <person name="Goldberg J."/>
            <person name="Griggs A."/>
            <person name="Gujja S."/>
            <person name="Hansen M."/>
            <person name="Howarth C."/>
            <person name="Imamovic A."/>
            <person name="Larimer J."/>
            <person name="McCowan C."/>
            <person name="Murphy C."/>
            <person name="Pearson M."/>
            <person name="Priest M."/>
            <person name="Roberts A."/>
            <person name="Saif S."/>
            <person name="Shea T."/>
            <person name="Sykes S."/>
            <person name="Wortman J."/>
            <person name="Nusbaum C."/>
            <person name="Birren B."/>
        </authorList>
    </citation>
    <scope>NUCLEOTIDE SEQUENCE [LARGE SCALE GENOMIC DNA]</scope>
    <source>
        <strain evidence="2 3">P78048</strain>
    </source>
</reference>